<dbReference type="InterPro" id="IPR011050">
    <property type="entry name" value="Pectin_lyase_fold/virulence"/>
</dbReference>
<keyword evidence="7" id="KW-0961">Cell wall biogenesis/degradation</keyword>
<dbReference type="Proteomes" id="UP000187406">
    <property type="component" value="Unassembled WGS sequence"/>
</dbReference>
<gene>
    <name evidence="9" type="ORF">CFOL_v3_04544</name>
</gene>
<sequence>MAYDKFGMLEELKSLDVQEENELDLFDMPIWTSEHGGKVVVNVDSLGAVGDGVSDDTQAFVKAWNISCSTPKSVFLVPPGRRYLVNATRFKGPCADNLVIQIDGTIVAPGEPKNWDRNLPRIWLDFSMLKGVLFQGSGVIDGSGSKWWASSCKKNKSNPCIGA</sequence>
<keyword evidence="3" id="KW-0134">Cell wall</keyword>
<dbReference type="SUPFAM" id="SSF51126">
    <property type="entry name" value="Pectin lyase-like"/>
    <property type="match status" value="1"/>
</dbReference>
<evidence type="ECO:0000313" key="10">
    <source>
        <dbReference type="Proteomes" id="UP000187406"/>
    </source>
</evidence>
<keyword evidence="10" id="KW-1185">Reference proteome</keyword>
<dbReference type="GO" id="GO:0071555">
    <property type="term" value="P:cell wall organization"/>
    <property type="evidence" value="ECO:0007669"/>
    <property type="project" value="UniProtKB-KW"/>
</dbReference>
<dbReference type="EMBL" id="BDDD01000181">
    <property type="protein sequence ID" value="GAV61016.1"/>
    <property type="molecule type" value="Genomic_DNA"/>
</dbReference>
<evidence type="ECO:0000256" key="6">
    <source>
        <dbReference type="ARBA" id="ARBA00023295"/>
    </source>
</evidence>
<keyword evidence="6 8" id="KW-0326">Glycosidase</keyword>
<evidence type="ECO:0000256" key="2">
    <source>
        <dbReference type="ARBA" id="ARBA00008834"/>
    </source>
</evidence>
<feature type="non-terminal residue" evidence="9">
    <location>
        <position position="163"/>
    </location>
</feature>
<reference evidence="10" key="1">
    <citation type="submission" date="2016-04" db="EMBL/GenBank/DDBJ databases">
        <title>Cephalotus genome sequencing.</title>
        <authorList>
            <person name="Fukushima K."/>
            <person name="Hasebe M."/>
            <person name="Fang X."/>
        </authorList>
    </citation>
    <scope>NUCLEOTIDE SEQUENCE [LARGE SCALE GENOMIC DNA]</scope>
    <source>
        <strain evidence="10">cv. St1</strain>
    </source>
</reference>
<dbReference type="InterPro" id="IPR012334">
    <property type="entry name" value="Pectin_lyas_fold"/>
</dbReference>
<dbReference type="Gene3D" id="2.160.20.10">
    <property type="entry name" value="Single-stranded right-handed beta-helix, Pectin lyase-like"/>
    <property type="match status" value="1"/>
</dbReference>
<evidence type="ECO:0000256" key="3">
    <source>
        <dbReference type="ARBA" id="ARBA00022512"/>
    </source>
</evidence>
<evidence type="ECO:0000256" key="5">
    <source>
        <dbReference type="ARBA" id="ARBA00022801"/>
    </source>
</evidence>
<dbReference type="PANTHER" id="PTHR31375">
    <property type="match status" value="1"/>
</dbReference>
<keyword evidence="5 8" id="KW-0378">Hydrolase</keyword>
<dbReference type="OrthoDB" id="187139at2759"/>
<dbReference type="GO" id="GO:0005975">
    <property type="term" value="P:carbohydrate metabolic process"/>
    <property type="evidence" value="ECO:0007669"/>
    <property type="project" value="InterPro"/>
</dbReference>
<evidence type="ECO:0000256" key="1">
    <source>
        <dbReference type="ARBA" id="ARBA00004191"/>
    </source>
</evidence>
<dbReference type="Pfam" id="PF00295">
    <property type="entry name" value="Glyco_hydro_28"/>
    <property type="match status" value="1"/>
</dbReference>
<comment type="similarity">
    <text evidence="2 8">Belongs to the glycosyl hydrolase 28 family.</text>
</comment>
<accession>A0A1Q3AZ22</accession>
<dbReference type="InParanoid" id="A0A1Q3AZ22"/>
<dbReference type="AlphaFoldDB" id="A0A1Q3AZ22"/>
<proteinExistence type="inferred from homology"/>
<comment type="subcellular location">
    <subcellularLocation>
        <location evidence="1">Secreted</location>
        <location evidence="1">Cell wall</location>
    </subcellularLocation>
</comment>
<evidence type="ECO:0000256" key="4">
    <source>
        <dbReference type="ARBA" id="ARBA00022525"/>
    </source>
</evidence>
<dbReference type="GO" id="GO:0004650">
    <property type="term" value="F:polygalacturonase activity"/>
    <property type="evidence" value="ECO:0007669"/>
    <property type="project" value="InterPro"/>
</dbReference>
<evidence type="ECO:0000313" key="9">
    <source>
        <dbReference type="EMBL" id="GAV61016.1"/>
    </source>
</evidence>
<dbReference type="STRING" id="3775.A0A1Q3AZ22"/>
<keyword evidence="4" id="KW-0964">Secreted</keyword>
<dbReference type="InterPro" id="IPR000743">
    <property type="entry name" value="Glyco_hydro_28"/>
</dbReference>
<organism evidence="9 10">
    <name type="scientific">Cephalotus follicularis</name>
    <name type="common">Albany pitcher plant</name>
    <dbReference type="NCBI Taxonomy" id="3775"/>
    <lineage>
        <taxon>Eukaryota</taxon>
        <taxon>Viridiplantae</taxon>
        <taxon>Streptophyta</taxon>
        <taxon>Embryophyta</taxon>
        <taxon>Tracheophyta</taxon>
        <taxon>Spermatophyta</taxon>
        <taxon>Magnoliopsida</taxon>
        <taxon>eudicotyledons</taxon>
        <taxon>Gunneridae</taxon>
        <taxon>Pentapetalae</taxon>
        <taxon>rosids</taxon>
        <taxon>fabids</taxon>
        <taxon>Oxalidales</taxon>
        <taxon>Cephalotaceae</taxon>
        <taxon>Cephalotus</taxon>
    </lineage>
</organism>
<comment type="caution">
    <text evidence="9">The sequence shown here is derived from an EMBL/GenBank/DDBJ whole genome shotgun (WGS) entry which is preliminary data.</text>
</comment>
<name>A0A1Q3AZ22_CEPFO</name>
<protein>
    <submittedName>
        <fullName evidence="9">Glyco_hydro_28 domain-containing protein</fullName>
    </submittedName>
</protein>
<evidence type="ECO:0000256" key="7">
    <source>
        <dbReference type="ARBA" id="ARBA00023316"/>
    </source>
</evidence>
<evidence type="ECO:0000256" key="8">
    <source>
        <dbReference type="RuleBase" id="RU361169"/>
    </source>
</evidence>